<protein>
    <submittedName>
        <fullName evidence="1">Uncharacterized protein</fullName>
    </submittedName>
</protein>
<name>A0A4D6DWM2_9CAUD</name>
<gene>
    <name evidence="1" type="ORF">pETSU_124</name>
</gene>
<accession>A0A4D6DWM2</accession>
<proteinExistence type="predicted"/>
<dbReference type="Proteomes" id="UP000297195">
    <property type="component" value="Segment"/>
</dbReference>
<evidence type="ECO:0000313" key="1">
    <source>
        <dbReference type="EMBL" id="QBZ70705.1"/>
    </source>
</evidence>
<sequence length="119" mass="13100">MKPTITFTDLIENRDSNMYSLEILARVTPSSKPIKVLSPPVALETADKGKCDDIFRMSLNQLLIAAHSLATSAGVKLPPSAFMPLPDLLSLFDVRQTVQFNNDLNKAGRDTSVIIEAIW</sequence>
<organism evidence="1 2">
    <name type="scientific">Edwardsiella phage pEt-SU</name>
    <dbReference type="NCBI Taxonomy" id="2562142"/>
    <lineage>
        <taxon>Viruses</taxon>
        <taxon>Duplodnaviria</taxon>
        <taxon>Heunggongvirae</taxon>
        <taxon>Uroviricota</taxon>
        <taxon>Caudoviricetes</taxon>
        <taxon>Chimalliviridae</taxon>
        <taxon>Petsuvirus</taxon>
        <taxon>Petsuvirus pEtSU</taxon>
    </lineage>
</organism>
<reference evidence="1 2" key="1">
    <citation type="submission" date="2019-03" db="EMBL/GenBank/DDBJ databases">
        <authorList>
            <person name="Kim S.G."/>
            <person name="Park S.C."/>
        </authorList>
    </citation>
    <scope>NUCLEOTIDE SEQUENCE [LARGE SCALE GENOMIC DNA]</scope>
</reference>
<dbReference type="EMBL" id="MK689364">
    <property type="protein sequence ID" value="QBZ70705.1"/>
    <property type="molecule type" value="Genomic_DNA"/>
</dbReference>
<keyword evidence="2" id="KW-1185">Reference proteome</keyword>
<evidence type="ECO:0000313" key="2">
    <source>
        <dbReference type="Proteomes" id="UP000297195"/>
    </source>
</evidence>